<dbReference type="SMART" id="SM00065">
    <property type="entry name" value="GAF"/>
    <property type="match status" value="2"/>
</dbReference>
<dbReference type="InterPro" id="IPR003607">
    <property type="entry name" value="HD/PDEase_dom"/>
</dbReference>
<evidence type="ECO:0000256" key="4">
    <source>
        <dbReference type="PIRSR" id="PIRSR623088-1"/>
    </source>
</evidence>
<feature type="domain" description="PDEase" evidence="8">
    <location>
        <begin position="783"/>
        <end position="1103"/>
    </location>
</feature>
<dbReference type="AlphaFoldDB" id="A0A1J4KY62"/>
<keyword evidence="1" id="KW-0140">cGMP</keyword>
<dbReference type="InterPro" id="IPR003018">
    <property type="entry name" value="GAF"/>
</dbReference>
<protein>
    <submittedName>
        <fullName evidence="9">3'5'-cyclic nucleotide phosphodiesterase family protein</fullName>
    </submittedName>
</protein>
<evidence type="ECO:0000256" key="5">
    <source>
        <dbReference type="PIRSR" id="PIRSR623088-2"/>
    </source>
</evidence>
<feature type="binding site" evidence="5">
    <location>
        <position position="1060"/>
    </location>
    <ligand>
        <name>AMP</name>
        <dbReference type="ChEBI" id="CHEBI:456215"/>
    </ligand>
</feature>
<evidence type="ECO:0000256" key="7">
    <source>
        <dbReference type="SAM" id="MobiDB-lite"/>
    </source>
</evidence>
<feature type="binding site" evidence="6">
    <location>
        <position position="1008"/>
    </location>
    <ligand>
        <name>Zn(2+)</name>
        <dbReference type="ChEBI" id="CHEBI:29105"/>
        <label>1</label>
    </ligand>
</feature>
<dbReference type="InterPro" id="IPR002073">
    <property type="entry name" value="PDEase_catalytic_dom"/>
</dbReference>
<evidence type="ECO:0000259" key="8">
    <source>
        <dbReference type="PROSITE" id="PS51845"/>
    </source>
</evidence>
<feature type="binding site" evidence="5">
    <location>
        <position position="1008"/>
    </location>
    <ligand>
        <name>AMP</name>
        <dbReference type="ChEBI" id="CHEBI:456215"/>
    </ligand>
</feature>
<evidence type="ECO:0000256" key="3">
    <source>
        <dbReference type="ARBA" id="ARBA00022801"/>
    </source>
</evidence>
<dbReference type="OrthoDB" id="74705at2759"/>
<feature type="binding site" evidence="6">
    <location>
        <position position="896"/>
    </location>
    <ligand>
        <name>Zn(2+)</name>
        <dbReference type="ChEBI" id="CHEBI:29105"/>
        <label>1</label>
    </ligand>
</feature>
<feature type="binding site" evidence="5">
    <location>
        <begin position="856"/>
        <end position="860"/>
    </location>
    <ligand>
        <name>AMP</name>
        <dbReference type="ChEBI" id="CHEBI:456215"/>
    </ligand>
</feature>
<dbReference type="PANTHER" id="PTHR11347">
    <property type="entry name" value="CYCLIC NUCLEOTIDE PHOSPHODIESTERASE"/>
    <property type="match status" value="1"/>
</dbReference>
<evidence type="ECO:0000256" key="2">
    <source>
        <dbReference type="ARBA" id="ARBA00022723"/>
    </source>
</evidence>
<comment type="caution">
    <text evidence="9">The sequence shown here is derived from an EMBL/GenBank/DDBJ whole genome shotgun (WGS) entry which is preliminary data.</text>
</comment>
<sequence length="1109" mass="125986">MHAQSFVNRRITNRKRMPQVPHLVNRQGTTGQTNPVGQPHHYVLDNSQPNLLPLTHTNSQKVASHLPYLPYSEDVNQIGGTPIGQQNKNFNSFNSNRQNQYQRAYPDGPSQMFDGDREMDQFLNKAASLPLNEAIEVYFKYRFNAKDAFFWEEIPDLQMLHCQTIGTLAPHSSGMPGSCLFTRSVVRLGNPTIHQNYDGNIDGQFCSATTPVMLLPIWDYRNTICGVVEVIKPQNSAEFTQSDEDFADWFIRKYKLLSRFLSPIEPLEGLTLDVVQLMRNEQFIAQVLTRIASFFNCRTCDVWEFEKSSQKITKFSGSSEKAEIVDQSMAGIAGDSLTRENTVYCTSNKLHSSYNVEIDGENEEAVLAVSIKEPEDNKVYSVVLRGPKNGKLFNLATETNLKRAAPIIVAALSNAEAFTAVDDQFQSSRVEREGLAALLEVVEVLSSQLDTEKLTELIMEKGRSLTNSDRCSLFLVNESRDRLITRLHQGLQNAIDIPINKGIAGKTVLEKRVLNIADAYETDFFDSTTDIETGYKTKSILSVPIINNRGEVIGVTEMVNKIDNKPFTQWDTNLIQIFNVFCGISLENAKLYRESIETQNLLRSFFDVSFSMSKKESSQKILNNIMQKAKNAINASYSSIWLIDESKHCFGNFLSDIKNYPKTIPLEVGIAGSIVNTRQGVIENDPYHNPQFNRQLDQISNVKTTNLVGSPVINTKGEILGVVQMINKLNDQPFNARDLQVISTFTSFASVVLENSRLRDIATFGDAEIEMTKWVGESERKLTNEIPQSLVLTEQQQQEMRQLNCFAVDYRGIGHIKCLFYLFNNFHILEKFKITNEVFFRFIFTISQTYNQVPYHNWTHACDVTQYISYEIITGRLTEKFTDFEIFGLLTAAVCHDANHEGFNNVFNVKAETPFGILFKNTSVMEMHHITVAIPIITKDDINLFHSLNSDELKKMWNLFIQLILATDMAHHFELVKNATTLMDENKWDESDPEVRLLSLRLILKVADISNVSRPFSIADKWCDILNLEFFRQGDLEKSTGIGLTSPLNDRENSDKPKSQIGFYNFICLPLYSIVARIFPELQVNVDSVKSNLEVWKSMIPPPPAEEKK</sequence>
<evidence type="ECO:0000256" key="6">
    <source>
        <dbReference type="PIRSR" id="PIRSR623088-3"/>
    </source>
</evidence>
<name>A0A1J4KY62_9EUKA</name>
<dbReference type="GO" id="GO:0007165">
    <property type="term" value="P:signal transduction"/>
    <property type="evidence" value="ECO:0007669"/>
    <property type="project" value="InterPro"/>
</dbReference>
<feature type="region of interest" description="Disordered" evidence="7">
    <location>
        <begin position="1"/>
        <end position="39"/>
    </location>
</feature>
<feature type="binding site" evidence="6">
    <location>
        <position position="860"/>
    </location>
    <ligand>
        <name>Zn(2+)</name>
        <dbReference type="ChEBI" id="CHEBI:29105"/>
        <label>1</label>
    </ligand>
</feature>
<proteinExistence type="predicted"/>
<dbReference type="PRINTS" id="PR00387">
    <property type="entry name" value="PDIESTERASE1"/>
</dbReference>
<feature type="binding site" evidence="6">
    <location>
        <position position="897"/>
    </location>
    <ligand>
        <name>Zn(2+)</name>
        <dbReference type="ChEBI" id="CHEBI:29105"/>
        <label>1</label>
    </ligand>
</feature>
<evidence type="ECO:0000313" key="9">
    <source>
        <dbReference type="EMBL" id="OHT14644.1"/>
    </source>
</evidence>
<dbReference type="Proteomes" id="UP000179807">
    <property type="component" value="Unassembled WGS sequence"/>
</dbReference>
<dbReference type="Gene3D" id="3.30.450.40">
    <property type="match status" value="3"/>
</dbReference>
<accession>A0A1J4KY62</accession>
<organism evidence="9 10">
    <name type="scientific">Tritrichomonas foetus</name>
    <dbReference type="NCBI Taxonomy" id="1144522"/>
    <lineage>
        <taxon>Eukaryota</taxon>
        <taxon>Metamonada</taxon>
        <taxon>Parabasalia</taxon>
        <taxon>Tritrichomonadida</taxon>
        <taxon>Tritrichomonadidae</taxon>
        <taxon>Tritrichomonas</taxon>
    </lineage>
</organism>
<gene>
    <name evidence="9" type="ORF">TRFO_14948</name>
</gene>
<dbReference type="CDD" id="cd00077">
    <property type="entry name" value="HDc"/>
    <property type="match status" value="1"/>
</dbReference>
<dbReference type="Pfam" id="PF01590">
    <property type="entry name" value="GAF"/>
    <property type="match status" value="2"/>
</dbReference>
<keyword evidence="3" id="KW-0378">Hydrolase</keyword>
<dbReference type="RefSeq" id="XP_068367780.1">
    <property type="nucleotide sequence ID" value="XM_068498109.1"/>
</dbReference>
<dbReference type="InterPro" id="IPR036971">
    <property type="entry name" value="PDEase_catalytic_dom_sf"/>
</dbReference>
<evidence type="ECO:0000256" key="1">
    <source>
        <dbReference type="ARBA" id="ARBA00022535"/>
    </source>
</evidence>
<keyword evidence="10" id="KW-1185">Reference proteome</keyword>
<dbReference type="SUPFAM" id="SSF55781">
    <property type="entry name" value="GAF domain-like"/>
    <property type="match status" value="4"/>
</dbReference>
<feature type="compositionally biased region" description="Polar residues" evidence="7">
    <location>
        <begin position="26"/>
        <end position="36"/>
    </location>
</feature>
<dbReference type="EMBL" id="MLAK01000335">
    <property type="protein sequence ID" value="OHT14644.1"/>
    <property type="molecule type" value="Genomic_DNA"/>
</dbReference>
<evidence type="ECO:0000313" key="10">
    <source>
        <dbReference type="Proteomes" id="UP000179807"/>
    </source>
</evidence>
<dbReference type="InterPro" id="IPR029016">
    <property type="entry name" value="GAF-like_dom_sf"/>
</dbReference>
<dbReference type="GO" id="GO:0004114">
    <property type="term" value="F:3',5'-cyclic-nucleotide phosphodiesterase activity"/>
    <property type="evidence" value="ECO:0007669"/>
    <property type="project" value="InterPro"/>
</dbReference>
<feature type="binding site" evidence="6">
    <location>
        <position position="897"/>
    </location>
    <ligand>
        <name>Zn(2+)</name>
        <dbReference type="ChEBI" id="CHEBI:29105"/>
        <label>2</label>
    </ligand>
</feature>
<dbReference type="InterPro" id="IPR023088">
    <property type="entry name" value="PDEase"/>
</dbReference>
<reference evidence="9" key="1">
    <citation type="submission" date="2016-10" db="EMBL/GenBank/DDBJ databases">
        <authorList>
            <person name="Benchimol M."/>
            <person name="Almeida L.G."/>
            <person name="Vasconcelos A.T."/>
            <person name="Perreira-Neves A."/>
            <person name="Rosa I.A."/>
            <person name="Tasca T."/>
            <person name="Bogo M.R."/>
            <person name="de Souza W."/>
        </authorList>
    </citation>
    <scope>NUCLEOTIDE SEQUENCE [LARGE SCALE GENOMIC DNA]</scope>
    <source>
        <strain evidence="9">K</strain>
    </source>
</reference>
<feature type="binding site" evidence="5">
    <location>
        <position position="897"/>
    </location>
    <ligand>
        <name>AMP</name>
        <dbReference type="ChEBI" id="CHEBI:456215"/>
    </ligand>
</feature>
<feature type="active site" description="Proton donor" evidence="4">
    <location>
        <position position="856"/>
    </location>
</feature>
<dbReference type="Pfam" id="PF00233">
    <property type="entry name" value="PDEase_I"/>
    <property type="match status" value="1"/>
</dbReference>
<keyword evidence="2 6" id="KW-0479">Metal-binding</keyword>
<dbReference type="Gene3D" id="1.10.1300.10">
    <property type="entry name" value="3'5'-cyclic nucleotide phosphodiesterase, catalytic domain"/>
    <property type="match status" value="1"/>
</dbReference>
<dbReference type="PROSITE" id="PS51845">
    <property type="entry name" value="PDEASE_I_2"/>
    <property type="match status" value="1"/>
</dbReference>
<dbReference type="GO" id="GO:0046872">
    <property type="term" value="F:metal ion binding"/>
    <property type="evidence" value="ECO:0007669"/>
    <property type="project" value="UniProtKB-KW"/>
</dbReference>
<dbReference type="SUPFAM" id="SSF109604">
    <property type="entry name" value="HD-domain/PDEase-like"/>
    <property type="match status" value="1"/>
</dbReference>
<dbReference type="GeneID" id="94832813"/>
<dbReference type="VEuPathDB" id="TrichDB:TRFO_14948"/>